<evidence type="ECO:0000256" key="7">
    <source>
        <dbReference type="ARBA" id="ARBA00023136"/>
    </source>
</evidence>
<feature type="transmembrane region" description="Helical" evidence="8">
    <location>
        <begin position="215"/>
        <end position="239"/>
    </location>
</feature>
<feature type="transmembrane region" description="Helical" evidence="8">
    <location>
        <begin position="12"/>
        <end position="34"/>
    </location>
</feature>
<gene>
    <name evidence="9" type="ORF">GCM10022254_15060</name>
</gene>
<keyword evidence="3 8" id="KW-0812">Transmembrane</keyword>
<evidence type="ECO:0000256" key="6">
    <source>
        <dbReference type="ARBA" id="ARBA00022989"/>
    </source>
</evidence>
<feature type="transmembrane region" description="Helical" evidence="8">
    <location>
        <begin position="374"/>
        <end position="395"/>
    </location>
</feature>
<sequence>MPPSNRVPSPRRLTGGLAGAAVVIAVITVLARLAGFGRTYAFSQTVTTSCLSQAYFTSTQFPSIVYEIVAGGALASMVVPVLAGPAERGDREEVRRIGSALLTWIVVLMVPLSALMAVGSRPIMELLVGDDLKGCSRGDIVDVGASMLQVMSAQMVMYGLAVVLYGLLQSHRRFVAPALAPLMSSLVVVAAYVVYAPLGDGFENDLAGLPLDAELTLSIGTALGGVAMAVTAGIAAWRLRLGLRPTLRFPDGVARQVRRLALAGLATVAAQQLSALLVVRLSYEGTGGALANYQYAWAVYLLPWAILAVPIATSAFPLLSARISAGEHDRFDQVTASTTRAVILVSCAGAAALAAVAVPIGAVFNPGHPDQQDVLSRAVLAFAPGLLGYGLVAHLGRVLYACHRGRMGAMAVVTGWAVVMVADVALVLTADRQWVVAALGAGNAAGMTVAGALLLGTLLRARGAASVAGIPRALVAGLAGGAAGGAAGYATAALLGSGGTGPAGELRNVGTGLLAALAAAAVFVVIAFVVDGRDLRAVLSRKVTRHG</sequence>
<protein>
    <submittedName>
        <fullName evidence="9">Lipid II flippase MurJ</fullName>
    </submittedName>
</protein>
<feature type="transmembrane region" description="Helical" evidence="8">
    <location>
        <begin position="174"/>
        <end position="195"/>
    </location>
</feature>
<comment type="caution">
    <text evidence="9">The sequence shown here is derived from an EMBL/GenBank/DDBJ whole genome shotgun (WGS) entry which is preliminary data.</text>
</comment>
<dbReference type="EMBL" id="BAABAS010000004">
    <property type="protein sequence ID" value="GAA4227411.1"/>
    <property type="molecule type" value="Genomic_DNA"/>
</dbReference>
<comment type="subcellular location">
    <subcellularLocation>
        <location evidence="1">Cell membrane</location>
        <topology evidence="1">Multi-pass membrane protein</topology>
    </subcellularLocation>
</comment>
<feature type="transmembrane region" description="Helical" evidence="8">
    <location>
        <begin position="434"/>
        <end position="461"/>
    </location>
</feature>
<evidence type="ECO:0000256" key="8">
    <source>
        <dbReference type="SAM" id="Phobius"/>
    </source>
</evidence>
<feature type="transmembrane region" description="Helical" evidence="8">
    <location>
        <begin position="97"/>
        <end position="118"/>
    </location>
</feature>
<dbReference type="PRINTS" id="PR01806">
    <property type="entry name" value="VIRFACTRMVIN"/>
</dbReference>
<organism evidence="9 10">
    <name type="scientific">Actinomadura meridiana</name>
    <dbReference type="NCBI Taxonomy" id="559626"/>
    <lineage>
        <taxon>Bacteria</taxon>
        <taxon>Bacillati</taxon>
        <taxon>Actinomycetota</taxon>
        <taxon>Actinomycetes</taxon>
        <taxon>Streptosporangiales</taxon>
        <taxon>Thermomonosporaceae</taxon>
        <taxon>Actinomadura</taxon>
    </lineage>
</organism>
<evidence type="ECO:0000313" key="10">
    <source>
        <dbReference type="Proteomes" id="UP001501710"/>
    </source>
</evidence>
<keyword evidence="6 8" id="KW-1133">Transmembrane helix</keyword>
<keyword evidence="5" id="KW-0573">Peptidoglycan synthesis</keyword>
<dbReference type="RefSeq" id="WP_344891861.1">
    <property type="nucleotide sequence ID" value="NZ_BAABAS010000004.1"/>
</dbReference>
<feature type="transmembrane region" description="Helical" evidence="8">
    <location>
        <begin position="407"/>
        <end position="428"/>
    </location>
</feature>
<feature type="transmembrane region" description="Helical" evidence="8">
    <location>
        <begin position="295"/>
        <end position="320"/>
    </location>
</feature>
<evidence type="ECO:0000256" key="4">
    <source>
        <dbReference type="ARBA" id="ARBA00022960"/>
    </source>
</evidence>
<keyword evidence="4" id="KW-0133">Cell shape</keyword>
<feature type="transmembrane region" description="Helical" evidence="8">
    <location>
        <begin position="473"/>
        <end position="497"/>
    </location>
</feature>
<feature type="transmembrane region" description="Helical" evidence="8">
    <location>
        <begin position="260"/>
        <end position="283"/>
    </location>
</feature>
<proteinExistence type="predicted"/>
<feature type="transmembrane region" description="Helical" evidence="8">
    <location>
        <begin position="341"/>
        <end position="362"/>
    </location>
</feature>
<evidence type="ECO:0000313" key="9">
    <source>
        <dbReference type="EMBL" id="GAA4227411.1"/>
    </source>
</evidence>
<dbReference type="PANTHER" id="PTHR47019:SF1">
    <property type="entry name" value="LIPID II FLIPPASE MURJ"/>
    <property type="match status" value="1"/>
</dbReference>
<dbReference type="InterPro" id="IPR051050">
    <property type="entry name" value="Lipid_II_flippase_MurJ/MviN"/>
</dbReference>
<evidence type="ECO:0000256" key="1">
    <source>
        <dbReference type="ARBA" id="ARBA00004651"/>
    </source>
</evidence>
<keyword evidence="10" id="KW-1185">Reference proteome</keyword>
<dbReference type="Proteomes" id="UP001501710">
    <property type="component" value="Unassembled WGS sequence"/>
</dbReference>
<feature type="transmembrane region" description="Helical" evidence="8">
    <location>
        <begin position="509"/>
        <end position="530"/>
    </location>
</feature>
<evidence type="ECO:0000256" key="3">
    <source>
        <dbReference type="ARBA" id="ARBA00022692"/>
    </source>
</evidence>
<keyword evidence="7 8" id="KW-0472">Membrane</keyword>
<keyword evidence="2" id="KW-1003">Cell membrane</keyword>
<dbReference type="InterPro" id="IPR004268">
    <property type="entry name" value="MurJ"/>
</dbReference>
<feature type="transmembrane region" description="Helical" evidence="8">
    <location>
        <begin position="64"/>
        <end position="85"/>
    </location>
</feature>
<dbReference type="Pfam" id="PF03023">
    <property type="entry name" value="MurJ"/>
    <property type="match status" value="1"/>
</dbReference>
<dbReference type="PANTHER" id="PTHR47019">
    <property type="entry name" value="LIPID II FLIPPASE MURJ"/>
    <property type="match status" value="1"/>
</dbReference>
<accession>A0ABP8BVR9</accession>
<name>A0ABP8BVR9_9ACTN</name>
<evidence type="ECO:0000256" key="5">
    <source>
        <dbReference type="ARBA" id="ARBA00022984"/>
    </source>
</evidence>
<evidence type="ECO:0000256" key="2">
    <source>
        <dbReference type="ARBA" id="ARBA00022475"/>
    </source>
</evidence>
<feature type="transmembrane region" description="Helical" evidence="8">
    <location>
        <begin position="147"/>
        <end position="167"/>
    </location>
</feature>
<reference evidence="10" key="1">
    <citation type="journal article" date="2019" name="Int. J. Syst. Evol. Microbiol.">
        <title>The Global Catalogue of Microorganisms (GCM) 10K type strain sequencing project: providing services to taxonomists for standard genome sequencing and annotation.</title>
        <authorList>
            <consortium name="The Broad Institute Genomics Platform"/>
            <consortium name="The Broad Institute Genome Sequencing Center for Infectious Disease"/>
            <person name="Wu L."/>
            <person name="Ma J."/>
        </authorList>
    </citation>
    <scope>NUCLEOTIDE SEQUENCE [LARGE SCALE GENOMIC DNA]</scope>
    <source>
        <strain evidence="10">JCM 17440</strain>
    </source>
</reference>